<reference evidence="3 4" key="1">
    <citation type="journal article" date="2018" name="Plant J.">
        <title>Genome sequences of Chlorella sorokiniana UTEX 1602 and Micractinium conductrix SAG 241.80: implications to maltose excretion by a green alga.</title>
        <authorList>
            <person name="Arriola M.B."/>
            <person name="Velmurugan N."/>
            <person name="Zhang Y."/>
            <person name="Plunkett M.H."/>
            <person name="Hondzo H."/>
            <person name="Barney B.M."/>
        </authorList>
    </citation>
    <scope>NUCLEOTIDE SEQUENCE [LARGE SCALE GENOMIC DNA]</scope>
    <source>
        <strain evidence="3 4">SAG 241.80</strain>
    </source>
</reference>
<feature type="compositionally biased region" description="Low complexity" evidence="2">
    <location>
        <begin position="319"/>
        <end position="332"/>
    </location>
</feature>
<dbReference type="Proteomes" id="UP000239649">
    <property type="component" value="Unassembled WGS sequence"/>
</dbReference>
<gene>
    <name evidence="3" type="primary">g887</name>
    <name evidence="3" type="ORF">C2E20_0887</name>
</gene>
<comment type="similarity">
    <text evidence="1">Belongs to the CDC123 family.</text>
</comment>
<evidence type="ECO:0000256" key="2">
    <source>
        <dbReference type="SAM" id="MobiDB-lite"/>
    </source>
</evidence>
<dbReference type="GO" id="GO:0051301">
    <property type="term" value="P:cell division"/>
    <property type="evidence" value="ECO:0007669"/>
    <property type="project" value="UniProtKB-KW"/>
</dbReference>
<comment type="caution">
    <text evidence="3">The sequence shown here is derived from an EMBL/GenBank/DDBJ whole genome shotgun (WGS) entry which is preliminary data.</text>
</comment>
<feature type="region of interest" description="Disordered" evidence="2">
    <location>
        <begin position="403"/>
        <end position="433"/>
    </location>
</feature>
<dbReference type="Pfam" id="PF07065">
    <property type="entry name" value="D123"/>
    <property type="match status" value="1"/>
</dbReference>
<dbReference type="STRING" id="554055.A0A2P6VQL2"/>
<dbReference type="PANTHER" id="PTHR15323:SF6">
    <property type="entry name" value="CELL DIVISION CYCLE PROTEIN 123 HOMOLOG"/>
    <property type="match status" value="1"/>
</dbReference>
<dbReference type="OrthoDB" id="360540at2759"/>
<feature type="compositionally biased region" description="Acidic residues" evidence="2">
    <location>
        <begin position="73"/>
        <end position="82"/>
    </location>
</feature>
<proteinExistence type="inferred from homology"/>
<name>A0A2P6VQL2_9CHLO</name>
<evidence type="ECO:0000256" key="1">
    <source>
        <dbReference type="ARBA" id="ARBA00011047"/>
    </source>
</evidence>
<feature type="compositionally biased region" description="Basic and acidic residues" evidence="2">
    <location>
        <begin position="306"/>
        <end position="318"/>
    </location>
</feature>
<dbReference type="PANTHER" id="PTHR15323">
    <property type="entry name" value="D123 PROTEIN"/>
    <property type="match status" value="1"/>
</dbReference>
<dbReference type="EMBL" id="LHPF02000001">
    <property type="protein sequence ID" value="PSC76393.1"/>
    <property type="molecule type" value="Genomic_DNA"/>
</dbReference>
<dbReference type="GO" id="GO:0005737">
    <property type="term" value="C:cytoplasm"/>
    <property type="evidence" value="ECO:0007669"/>
    <property type="project" value="TreeGrafter"/>
</dbReference>
<feature type="region of interest" description="Disordered" evidence="2">
    <location>
        <begin position="292"/>
        <end position="332"/>
    </location>
</feature>
<evidence type="ECO:0000313" key="3">
    <source>
        <dbReference type="EMBL" id="PSC76393.1"/>
    </source>
</evidence>
<sequence>MAAVQQLLDCMVSSWYPRFARATFKTVLVPLPQPVLDWLVADGLHLPEDTQAFAKRGAADEYAMEGEYKDEWSEGEGEEDDGSSAAAQPPPGELDEVRRQLAAGIEELGGRVVPKLSWSCPKDAIWLSPSSSLCCTNADEVLLLLRSSDRVAHDICSALQEAAAAAAAGGAAAECSDAASGAPVQHYLALRRWHDLQPGREFRCFVRAQQLVGACQRDVTQRFEFLRGERGELEDALQAFHAKHIGGRFPHAQYTYDVYVATSGAVKLLDFNPMGGTTAPLLFSWEELRLGPAPGSTSGTSGGGGGEHEAAAGGEHEAAVGGEQQPAAVGGEEAAGGCTQHAARGGAAHAAPGDAAGCGCCQQGDAAGSRASAVPGVADGEPPSYLEQLRRVRALSLAGQQAAAGSDGSAGSTAAADPPAAGTCAGSPGAASAPAATSPTFELRIIEEEVALRPAAAAYGVPYDFVDSTEGSALDRLMAQAGGGGELWAALAARGGAR</sequence>
<evidence type="ECO:0000313" key="4">
    <source>
        <dbReference type="Proteomes" id="UP000239649"/>
    </source>
</evidence>
<accession>A0A2P6VQL2</accession>
<protein>
    <submittedName>
        <fullName evidence="3">Cell division cycle 123-like protein</fullName>
    </submittedName>
</protein>
<feature type="region of interest" description="Disordered" evidence="2">
    <location>
        <begin position="67"/>
        <end position="93"/>
    </location>
</feature>
<dbReference type="AlphaFoldDB" id="A0A2P6VQL2"/>
<organism evidence="3 4">
    <name type="scientific">Micractinium conductrix</name>
    <dbReference type="NCBI Taxonomy" id="554055"/>
    <lineage>
        <taxon>Eukaryota</taxon>
        <taxon>Viridiplantae</taxon>
        <taxon>Chlorophyta</taxon>
        <taxon>core chlorophytes</taxon>
        <taxon>Trebouxiophyceae</taxon>
        <taxon>Chlorellales</taxon>
        <taxon>Chlorellaceae</taxon>
        <taxon>Chlorella clade</taxon>
        <taxon>Micractinium</taxon>
    </lineage>
</organism>
<keyword evidence="4" id="KW-1185">Reference proteome</keyword>
<dbReference type="InterPro" id="IPR009772">
    <property type="entry name" value="CDC123"/>
</dbReference>